<dbReference type="SUPFAM" id="SSF49899">
    <property type="entry name" value="Concanavalin A-like lectins/glucanases"/>
    <property type="match status" value="1"/>
</dbReference>
<keyword evidence="12" id="KW-0418">Kinase</keyword>
<evidence type="ECO:0000256" key="8">
    <source>
        <dbReference type="ARBA" id="ARBA00022692"/>
    </source>
</evidence>
<evidence type="ECO:0000313" key="21">
    <source>
        <dbReference type="Proteomes" id="UP000243459"/>
    </source>
</evidence>
<evidence type="ECO:0000256" key="4">
    <source>
        <dbReference type="ARBA" id="ARBA00010217"/>
    </source>
</evidence>
<evidence type="ECO:0000256" key="6">
    <source>
        <dbReference type="ARBA" id="ARBA00022527"/>
    </source>
</evidence>
<evidence type="ECO:0000256" key="10">
    <source>
        <dbReference type="ARBA" id="ARBA00022734"/>
    </source>
</evidence>
<gene>
    <name evidence="20" type="ORF">A4U43_C02F13890</name>
</gene>
<keyword evidence="8" id="KW-0812">Transmembrane</keyword>
<protein>
    <recommendedName>
        <fullName evidence="5">non-specific serine/threonine protein kinase</fullName>
        <ecNumber evidence="5">2.7.11.1</ecNumber>
    </recommendedName>
</protein>
<dbReference type="CDD" id="cd06899">
    <property type="entry name" value="lectin_legume_LecRK_Arcelin_ConA"/>
    <property type="match status" value="1"/>
</dbReference>
<reference evidence="21" key="1">
    <citation type="journal article" date="2017" name="Nat. Commun.">
        <title>The asparagus genome sheds light on the origin and evolution of a young Y chromosome.</title>
        <authorList>
            <person name="Harkess A."/>
            <person name="Zhou J."/>
            <person name="Xu C."/>
            <person name="Bowers J.E."/>
            <person name="Van der Hulst R."/>
            <person name="Ayyampalayam S."/>
            <person name="Mercati F."/>
            <person name="Riccardi P."/>
            <person name="McKain M.R."/>
            <person name="Kakrana A."/>
            <person name="Tang H."/>
            <person name="Ray J."/>
            <person name="Groenendijk J."/>
            <person name="Arikit S."/>
            <person name="Mathioni S.M."/>
            <person name="Nakano M."/>
            <person name="Shan H."/>
            <person name="Telgmann-Rauber A."/>
            <person name="Kanno A."/>
            <person name="Yue Z."/>
            <person name="Chen H."/>
            <person name="Li W."/>
            <person name="Chen Y."/>
            <person name="Xu X."/>
            <person name="Zhang Y."/>
            <person name="Luo S."/>
            <person name="Chen H."/>
            <person name="Gao J."/>
            <person name="Mao Z."/>
            <person name="Pires J.C."/>
            <person name="Luo M."/>
            <person name="Kudrna D."/>
            <person name="Wing R.A."/>
            <person name="Meyers B.C."/>
            <person name="Yi K."/>
            <person name="Kong H."/>
            <person name="Lavrijsen P."/>
            <person name="Sunseri F."/>
            <person name="Falavigna A."/>
            <person name="Ye Y."/>
            <person name="Leebens-Mack J.H."/>
            <person name="Chen G."/>
        </authorList>
    </citation>
    <scope>NUCLEOTIDE SEQUENCE [LARGE SCALE GENOMIC DNA]</scope>
    <source>
        <strain evidence="21">cv. DH0086</strain>
    </source>
</reference>
<proteinExistence type="inferred from homology"/>
<feature type="signal peptide" evidence="18">
    <location>
        <begin position="1"/>
        <end position="20"/>
    </location>
</feature>
<dbReference type="EC" id="2.7.11.1" evidence="5"/>
<evidence type="ECO:0000256" key="13">
    <source>
        <dbReference type="ARBA" id="ARBA00022840"/>
    </source>
</evidence>
<evidence type="ECO:0000256" key="1">
    <source>
        <dbReference type="ARBA" id="ARBA00004479"/>
    </source>
</evidence>
<keyword evidence="17" id="KW-0325">Glycoprotein</keyword>
<dbReference type="Pfam" id="PF00139">
    <property type="entry name" value="Lectin_legB"/>
    <property type="match status" value="1"/>
</dbReference>
<keyword evidence="9 18" id="KW-0732">Signal</keyword>
<evidence type="ECO:0000256" key="9">
    <source>
        <dbReference type="ARBA" id="ARBA00022729"/>
    </source>
</evidence>
<dbReference type="PANTHER" id="PTHR32401">
    <property type="entry name" value="CONCANAVALIN A-LIKE LECTIN FAMILY PROTEIN"/>
    <property type="match status" value="1"/>
</dbReference>
<dbReference type="InterPro" id="IPR013320">
    <property type="entry name" value="ConA-like_dom_sf"/>
</dbReference>
<dbReference type="InterPro" id="IPR050258">
    <property type="entry name" value="Leguminous_Lectin"/>
</dbReference>
<keyword evidence="6" id="KW-0723">Serine/threonine-protein kinase</keyword>
<feature type="domain" description="Legume lectin" evidence="19">
    <location>
        <begin position="25"/>
        <end position="220"/>
    </location>
</feature>
<evidence type="ECO:0000256" key="11">
    <source>
        <dbReference type="ARBA" id="ARBA00022741"/>
    </source>
</evidence>
<dbReference type="PANTHER" id="PTHR32401:SF50">
    <property type="entry name" value="OS07G0133000 PROTEIN"/>
    <property type="match status" value="1"/>
</dbReference>
<evidence type="ECO:0000256" key="7">
    <source>
        <dbReference type="ARBA" id="ARBA00022679"/>
    </source>
</evidence>
<dbReference type="GO" id="GO:0004674">
    <property type="term" value="F:protein serine/threonine kinase activity"/>
    <property type="evidence" value="ECO:0007669"/>
    <property type="project" value="UniProtKB-KW"/>
</dbReference>
<comment type="subcellular location">
    <subcellularLocation>
        <location evidence="1">Membrane</location>
        <topology evidence="1">Single-pass type I membrane protein</topology>
    </subcellularLocation>
</comment>
<feature type="chain" id="PRO_5024394243" description="non-specific serine/threonine protein kinase" evidence="18">
    <location>
        <begin position="21"/>
        <end position="234"/>
    </location>
</feature>
<dbReference type="Gene3D" id="2.60.120.200">
    <property type="match status" value="1"/>
</dbReference>
<comment type="similarity">
    <text evidence="3">In the N-terminal section; belongs to the leguminous lectin family.</text>
</comment>
<dbReference type="FunFam" id="2.60.120.200:FF:000051">
    <property type="entry name" value="L-type lectin-domain containing receptor kinase V.9"/>
    <property type="match status" value="1"/>
</dbReference>
<dbReference type="EMBL" id="CM007382">
    <property type="protein sequence ID" value="ONK78064.1"/>
    <property type="molecule type" value="Genomic_DNA"/>
</dbReference>
<evidence type="ECO:0000313" key="20">
    <source>
        <dbReference type="EMBL" id="ONK78064.1"/>
    </source>
</evidence>
<evidence type="ECO:0000256" key="16">
    <source>
        <dbReference type="ARBA" id="ARBA00023170"/>
    </source>
</evidence>
<evidence type="ECO:0000256" key="3">
    <source>
        <dbReference type="ARBA" id="ARBA00008536"/>
    </source>
</evidence>
<dbReference type="AlphaFoldDB" id="A0A5P1FIY8"/>
<name>A0A5P1FIY8_ASPOF</name>
<dbReference type="GO" id="GO:0005524">
    <property type="term" value="F:ATP binding"/>
    <property type="evidence" value="ECO:0007669"/>
    <property type="project" value="UniProtKB-KW"/>
</dbReference>
<keyword evidence="21" id="KW-1185">Reference proteome</keyword>
<evidence type="ECO:0000256" key="5">
    <source>
        <dbReference type="ARBA" id="ARBA00012513"/>
    </source>
</evidence>
<organism evidence="20 21">
    <name type="scientific">Asparagus officinalis</name>
    <name type="common">Garden asparagus</name>
    <dbReference type="NCBI Taxonomy" id="4686"/>
    <lineage>
        <taxon>Eukaryota</taxon>
        <taxon>Viridiplantae</taxon>
        <taxon>Streptophyta</taxon>
        <taxon>Embryophyta</taxon>
        <taxon>Tracheophyta</taxon>
        <taxon>Spermatophyta</taxon>
        <taxon>Magnoliopsida</taxon>
        <taxon>Liliopsida</taxon>
        <taxon>Asparagales</taxon>
        <taxon>Asparagaceae</taxon>
        <taxon>Asparagoideae</taxon>
        <taxon>Asparagus</taxon>
    </lineage>
</organism>
<keyword evidence="7" id="KW-0808">Transferase</keyword>
<evidence type="ECO:0000256" key="2">
    <source>
        <dbReference type="ARBA" id="ARBA00007606"/>
    </source>
</evidence>
<evidence type="ECO:0000256" key="14">
    <source>
        <dbReference type="ARBA" id="ARBA00022989"/>
    </source>
</evidence>
<comment type="similarity">
    <text evidence="4">In the C-terminal section; belongs to the protein kinase superfamily. Ser/Thr protein kinase family.</text>
</comment>
<keyword evidence="11" id="KW-0547">Nucleotide-binding</keyword>
<keyword evidence="14" id="KW-1133">Transmembrane helix</keyword>
<comment type="similarity">
    <text evidence="2">Belongs to the leguminous lectin family.</text>
</comment>
<dbReference type="Gramene" id="ONK78064">
    <property type="protein sequence ID" value="ONK78064"/>
    <property type="gene ID" value="A4U43_C02F13890"/>
</dbReference>
<keyword evidence="15" id="KW-0472">Membrane</keyword>
<evidence type="ECO:0000259" key="19">
    <source>
        <dbReference type="Pfam" id="PF00139"/>
    </source>
</evidence>
<evidence type="ECO:0000256" key="18">
    <source>
        <dbReference type="SAM" id="SignalP"/>
    </source>
</evidence>
<evidence type="ECO:0000256" key="15">
    <source>
        <dbReference type="ARBA" id="ARBA00023136"/>
    </source>
</evidence>
<keyword evidence="13" id="KW-0067">ATP-binding</keyword>
<dbReference type="OMA" id="CAHGMAF"/>
<dbReference type="GO" id="GO:0030246">
    <property type="term" value="F:carbohydrate binding"/>
    <property type="evidence" value="ECO:0007669"/>
    <property type="project" value="UniProtKB-KW"/>
</dbReference>
<keyword evidence="10" id="KW-0430">Lectin</keyword>
<dbReference type="InterPro" id="IPR001220">
    <property type="entry name" value="Legume_lectin_dom"/>
</dbReference>
<dbReference type="GO" id="GO:0016020">
    <property type="term" value="C:membrane"/>
    <property type="evidence" value="ECO:0007669"/>
    <property type="project" value="UniProtKB-SubCell"/>
</dbReference>
<evidence type="ECO:0000256" key="12">
    <source>
        <dbReference type="ARBA" id="ARBA00022777"/>
    </source>
</evidence>
<accession>A0A5P1FIY8</accession>
<sequence>MSSEFKTLFFFLLLLRCTISTPPSESFIFNGFTDANLKLDGVAFITSDGLLELTNATRQMQGHAFHPNPLKFKSPTGKILSFSTTFVFAILSEISDLSGHGIAFVVSRTRNLSSALPSQYLGLFNISNNGNASNHVFAVELDTILSSEFNDISDNHVGIDVNSLKSSSSHDAGYYDNKTGVFKNLTLISGQPMQLWVDFKGEEMELNVTLSPIRMPKPNKLINPSCRRKLIFRA</sequence>
<dbReference type="Proteomes" id="UP000243459">
    <property type="component" value="Chromosome 2"/>
</dbReference>
<keyword evidence="16" id="KW-0675">Receptor</keyword>
<evidence type="ECO:0000256" key="17">
    <source>
        <dbReference type="ARBA" id="ARBA00023180"/>
    </source>
</evidence>